<dbReference type="GO" id="GO:0009279">
    <property type="term" value="C:cell outer membrane"/>
    <property type="evidence" value="ECO:0007669"/>
    <property type="project" value="TreeGrafter"/>
</dbReference>
<dbReference type="EMBL" id="LYMM01000001">
    <property type="protein sequence ID" value="PNU06777.1"/>
    <property type="molecule type" value="Genomic_DNA"/>
</dbReference>
<name>A0A2K2G6W4_9SPHN</name>
<reference evidence="5 6" key="1">
    <citation type="submission" date="2016-05" db="EMBL/GenBank/DDBJ databases">
        <title>Complete genome sequence of Novosphingobium guangzhouense SA925(T).</title>
        <authorList>
            <person name="Sha S."/>
        </authorList>
    </citation>
    <scope>NUCLEOTIDE SEQUENCE [LARGE SCALE GENOMIC DNA]</scope>
    <source>
        <strain evidence="5 6">SA925</strain>
    </source>
</reference>
<dbReference type="Gene3D" id="2.160.20.10">
    <property type="entry name" value="Single-stranded right-handed beta-helix, Pectin lyase-like"/>
    <property type="match status" value="1"/>
</dbReference>
<dbReference type="InterPro" id="IPR012334">
    <property type="entry name" value="Pectin_lyas_fold"/>
</dbReference>
<dbReference type="SUPFAM" id="SSF51126">
    <property type="entry name" value="Pectin lyase-like"/>
    <property type="match status" value="1"/>
</dbReference>
<keyword evidence="3" id="KW-0063">Aspartyl esterase</keyword>
<proteinExistence type="inferred from homology"/>
<dbReference type="PANTHER" id="PTHR31321:SF57">
    <property type="entry name" value="PECTINESTERASE 53-RELATED"/>
    <property type="match status" value="1"/>
</dbReference>
<protein>
    <recommendedName>
        <fullName evidence="4">Pectinesterase catalytic domain-containing protein</fullName>
    </recommendedName>
</protein>
<accession>A0A2K2G6W4</accession>
<dbReference type="Proteomes" id="UP000236327">
    <property type="component" value="Unassembled WGS sequence"/>
</dbReference>
<dbReference type="GO" id="GO:0042545">
    <property type="term" value="P:cell wall modification"/>
    <property type="evidence" value="ECO:0007669"/>
    <property type="project" value="InterPro"/>
</dbReference>
<keyword evidence="2" id="KW-0378">Hydrolase</keyword>
<evidence type="ECO:0000259" key="4">
    <source>
        <dbReference type="Pfam" id="PF01095"/>
    </source>
</evidence>
<feature type="domain" description="Pectinesterase catalytic" evidence="4">
    <location>
        <begin position="30"/>
        <end position="323"/>
    </location>
</feature>
<organism evidence="5 6">
    <name type="scientific">Novosphingobium guangzhouense</name>
    <dbReference type="NCBI Taxonomy" id="1850347"/>
    <lineage>
        <taxon>Bacteria</taxon>
        <taxon>Pseudomonadati</taxon>
        <taxon>Pseudomonadota</taxon>
        <taxon>Alphaproteobacteria</taxon>
        <taxon>Sphingomonadales</taxon>
        <taxon>Sphingomonadaceae</taxon>
        <taxon>Novosphingobium</taxon>
    </lineage>
</organism>
<keyword evidence="6" id="KW-1185">Reference proteome</keyword>
<evidence type="ECO:0000256" key="3">
    <source>
        <dbReference type="ARBA" id="ARBA00023085"/>
    </source>
</evidence>
<dbReference type="InterPro" id="IPR000070">
    <property type="entry name" value="Pectinesterase_cat"/>
</dbReference>
<comment type="similarity">
    <text evidence="1">Belongs to the pectinesterase family.</text>
</comment>
<evidence type="ECO:0000256" key="2">
    <source>
        <dbReference type="ARBA" id="ARBA00022801"/>
    </source>
</evidence>
<evidence type="ECO:0000313" key="6">
    <source>
        <dbReference type="Proteomes" id="UP000236327"/>
    </source>
</evidence>
<dbReference type="InterPro" id="IPR011050">
    <property type="entry name" value="Pectin_lyase_fold/virulence"/>
</dbReference>
<comment type="caution">
    <text evidence="5">The sequence shown here is derived from an EMBL/GenBank/DDBJ whole genome shotgun (WGS) entry which is preliminary data.</text>
</comment>
<sequence length="361" mass="39102">MGGAITLPLLANRPIYDAAVGAAPPGVAEKNFATLQDAIDAAARVRATQPWRIWLGEGRFRGQFRIERPNVEIHGRGPGRSVVFFDAAAGWTAPDGKPYGTFRTWCVSVTAPDVRLRGLTIANTFDAPAEMRRTGGMRSDEGGSQQALALSIGRGADRVVVSDCEITSHQDTLYCAEGRALFHACLITGSYDFIFGGAAARFERCEIRSLPRIDPLEGYVAAPNTVFDQAAGLVFDGCALTAETGVPDGSVFLGRPWGTSTMRDGVRVKTVGMAAYLRCWMGPHVAASGWTRMWYTDAAGKQAWFEPEDARFMEFGNTGPGAPAPFGTAHREVDRRSRLLNAAEAAAFSRERMFSDWRPSV</sequence>
<gene>
    <name evidence="5" type="ORF">A8V01_00910</name>
</gene>
<evidence type="ECO:0000256" key="1">
    <source>
        <dbReference type="ARBA" id="ARBA00008891"/>
    </source>
</evidence>
<dbReference type="PANTHER" id="PTHR31321">
    <property type="entry name" value="ACYL-COA THIOESTER HYDROLASE YBHC-RELATED"/>
    <property type="match status" value="1"/>
</dbReference>
<evidence type="ECO:0000313" key="5">
    <source>
        <dbReference type="EMBL" id="PNU06777.1"/>
    </source>
</evidence>
<dbReference type="Pfam" id="PF01095">
    <property type="entry name" value="Pectinesterase"/>
    <property type="match status" value="1"/>
</dbReference>
<dbReference type="GO" id="GO:0030599">
    <property type="term" value="F:pectinesterase activity"/>
    <property type="evidence" value="ECO:0007669"/>
    <property type="project" value="InterPro"/>
</dbReference>
<dbReference type="AlphaFoldDB" id="A0A2K2G6W4"/>